<evidence type="ECO:0000256" key="1">
    <source>
        <dbReference type="SAM" id="MobiDB-lite"/>
    </source>
</evidence>
<dbReference type="PANTHER" id="PTHR35606">
    <property type="entry name" value="CELLULOSE-BINDING FAMILY II PROTEIN"/>
    <property type="match status" value="1"/>
</dbReference>
<proteinExistence type="predicted"/>
<organism evidence="2 3">
    <name type="scientific">Phytophthora palmivora</name>
    <dbReference type="NCBI Taxonomy" id="4796"/>
    <lineage>
        <taxon>Eukaryota</taxon>
        <taxon>Sar</taxon>
        <taxon>Stramenopiles</taxon>
        <taxon>Oomycota</taxon>
        <taxon>Peronosporomycetes</taxon>
        <taxon>Peronosporales</taxon>
        <taxon>Peronosporaceae</taxon>
        <taxon>Phytophthora</taxon>
    </lineage>
</organism>
<gene>
    <name evidence="2" type="ORF">PHPALM_31683</name>
</gene>
<comment type="caution">
    <text evidence="2">The sequence shown here is derived from an EMBL/GenBank/DDBJ whole genome shotgun (WGS) entry which is preliminary data.</text>
</comment>
<dbReference type="OrthoDB" id="113282at2759"/>
<sequence length="299" mass="33338">MSSTTSSSNTPASGFRQNDESSTTAQTSTNTTSKSKHATFGTITSKSGECVIGDPNTYITPKDLKWIWDNRMQEVTTYNNWILDHIVHNKGSINYCVRWDSDKKLTKEIAAKLQPMLTRQHAAWNHWLIGYNCWPYDEIKVNVVGVAVKDASLLGFTDDTLGKIYAGDLDKDGSPQCPENCYRSVDGSPGGWSESSGCKGEPFDISLWPKQGLGGGWGTYWGQQVNLDDMLEHLDDKELEIVSHEMGHGFGLPDFYQEPKPDNFKPCLMDALTSAFETQTDGCCVAYSRTRKRTTTFNL</sequence>
<dbReference type="EMBL" id="NCKW01017105">
    <property type="protein sequence ID" value="POM59563.1"/>
    <property type="molecule type" value="Genomic_DNA"/>
</dbReference>
<evidence type="ECO:0000313" key="2">
    <source>
        <dbReference type="EMBL" id="POM59563.1"/>
    </source>
</evidence>
<protein>
    <submittedName>
        <fullName evidence="2">Neutral zinc metallopeptidase, Zn-binding site</fullName>
    </submittedName>
</protein>
<name>A0A2P4X1Y5_9STRA</name>
<evidence type="ECO:0000313" key="3">
    <source>
        <dbReference type="Proteomes" id="UP000237271"/>
    </source>
</evidence>
<dbReference type="Proteomes" id="UP000237271">
    <property type="component" value="Unassembled WGS sequence"/>
</dbReference>
<reference evidence="2 3" key="1">
    <citation type="journal article" date="2017" name="Genome Biol. Evol.">
        <title>Phytophthora megakarya and P. palmivora, closely related causal agents of cacao black pod rot, underwent increases in genome sizes and gene numbers by different mechanisms.</title>
        <authorList>
            <person name="Ali S.S."/>
            <person name="Shao J."/>
            <person name="Lary D.J."/>
            <person name="Kronmiller B."/>
            <person name="Shen D."/>
            <person name="Strem M.D."/>
            <person name="Amoako-Attah I."/>
            <person name="Akrofi A.Y."/>
            <person name="Begoude B.A."/>
            <person name="Ten Hoopen G.M."/>
            <person name="Coulibaly K."/>
            <person name="Kebe B.I."/>
            <person name="Melnick R.L."/>
            <person name="Guiltinan M.J."/>
            <person name="Tyler B.M."/>
            <person name="Meinhardt L.W."/>
            <person name="Bailey B.A."/>
        </authorList>
    </citation>
    <scope>NUCLEOTIDE SEQUENCE [LARGE SCALE GENOMIC DNA]</scope>
    <source>
        <strain evidence="3">sbr112.9</strain>
    </source>
</reference>
<dbReference type="PANTHER" id="PTHR35606:SF4">
    <property type="entry name" value="CELLULOSE-BINDING FAMILY II PROTEIN"/>
    <property type="match status" value="1"/>
</dbReference>
<dbReference type="SUPFAM" id="SSF55486">
    <property type="entry name" value="Metalloproteases ('zincins'), catalytic domain"/>
    <property type="match status" value="1"/>
</dbReference>
<keyword evidence="3" id="KW-1185">Reference proteome</keyword>
<accession>A0A2P4X1Y5</accession>
<feature type="region of interest" description="Disordered" evidence="1">
    <location>
        <begin position="1"/>
        <end position="37"/>
    </location>
</feature>
<feature type="compositionally biased region" description="Low complexity" evidence="1">
    <location>
        <begin position="21"/>
        <end position="33"/>
    </location>
</feature>
<dbReference type="AlphaFoldDB" id="A0A2P4X1Y5"/>